<keyword evidence="5" id="KW-1185">Reference proteome</keyword>
<feature type="region of interest" description="Disordered" evidence="3">
    <location>
        <begin position="634"/>
        <end position="657"/>
    </location>
</feature>
<dbReference type="Pfam" id="PF02458">
    <property type="entry name" value="Transferase"/>
    <property type="match status" value="1"/>
</dbReference>
<keyword evidence="2" id="KW-0012">Acyltransferase</keyword>
<evidence type="ECO:0000256" key="1">
    <source>
        <dbReference type="ARBA" id="ARBA00022679"/>
    </source>
</evidence>
<dbReference type="Proteomes" id="UP001172684">
    <property type="component" value="Unassembled WGS sequence"/>
</dbReference>
<proteinExistence type="predicted"/>
<dbReference type="EMBL" id="JAPDRL010000165">
    <property type="protein sequence ID" value="KAJ9655510.1"/>
    <property type="molecule type" value="Genomic_DNA"/>
</dbReference>
<evidence type="ECO:0008006" key="6">
    <source>
        <dbReference type="Google" id="ProtNLM"/>
    </source>
</evidence>
<dbReference type="InterPro" id="IPR023213">
    <property type="entry name" value="CAT-like_dom_sf"/>
</dbReference>
<reference evidence="4" key="1">
    <citation type="submission" date="2022-10" db="EMBL/GenBank/DDBJ databases">
        <title>Culturing micro-colonial fungi from biological soil crusts in the Mojave desert and describing Neophaeococcomyces mojavensis, and introducing the new genera and species Taxawa tesnikishii.</title>
        <authorList>
            <person name="Kurbessoian T."/>
            <person name="Stajich J.E."/>
        </authorList>
    </citation>
    <scope>NUCLEOTIDE SEQUENCE</scope>
    <source>
        <strain evidence="4">TK_1</strain>
    </source>
</reference>
<organism evidence="4 5">
    <name type="scientific">Coniosporium apollinis</name>
    <dbReference type="NCBI Taxonomy" id="61459"/>
    <lineage>
        <taxon>Eukaryota</taxon>
        <taxon>Fungi</taxon>
        <taxon>Dikarya</taxon>
        <taxon>Ascomycota</taxon>
        <taxon>Pezizomycotina</taxon>
        <taxon>Dothideomycetes</taxon>
        <taxon>Dothideomycetes incertae sedis</taxon>
        <taxon>Coniosporium</taxon>
    </lineage>
</organism>
<dbReference type="Gene3D" id="3.30.559.10">
    <property type="entry name" value="Chloramphenicol acetyltransferase-like domain"/>
    <property type="match status" value="2"/>
</dbReference>
<sequence length="966" mass="108722">MCTKPFLTCLESTHHMSAADSVTITGHHTLQCANKASIATLEEPVKLGPLDQLVLPFVPIALVFIYKAPSESRSVLLPAERLQRAASLLLDHYPHLTGRLHMNATDGTPEITRLGTGAALLTAQCDAWLEPLGATATGGRLVMPHLPDTGNALLAPFDPTLEGVCRDPVFTIQHTRFRCGGVALGIRLHHIVCDTAGYFQLVRDLAQLYRSLRESDAKDVTLARPPHIRSYLWDRTWSAEDWQAALDYQPSLFYIEEPQEQKQEALSALNPTLNRNSNPGPPPVVGRVLRFLRPELDALKARAADPNGGGWVSTFDALSAHLVQRVFCARLQHATQEGLSTDLSRDFLTSVNIRDILNLPPRYFSNGVLTPYTTLPHDALAHGPLWQVAKALHDSVRSLSAQDAKQTVEWIAAQPDKRRVRQGFRYENGGFTVSQWSKYDMYVGVDFDVDGNGESIAPALVSPPFTPISLVDGLAFFLSTEEQYQRARSPSSPGGTCAIDVTTHLDKKHNVPKELRNGLTRYIREHPYQFRDLSSIPIRLDGSAPHPELRVHEGYACRECKFYTASFKRMTDHLSKVHLCDHASKSRTDSLYDDVFLQTWGDGPTRNYWTVLVNGNVLRPVNLPCAHDHLESVREREQARRQEQQRADLTDTGAQTLQSTGPWMERTRWPITYQGVRRDILLRLANIPVTDEANRYKLVRTEDGVDLASSGEDEKRIWHLTQVVQVLLDRCEETMRRTSRPILCWLITARPLPCFPKPFKFLGREKSRRSYRRWLKGFVAFVFRVWRMESKIRSSLAGIQFSQKQSARMRSIWEHRLWGLRIGPDEWSRLRADYQQRQGPQGDLISPGGRAREDYVGGEVDSEAGDEDDEVDTGEEVAEDDGDEDDEEKDEVDEGREGSLCPNVLSQSNPTSELHDAAAELPQLLFELCIAFMTEEFRDGQPSSSTLVYYSGVLALLDTGETFRSA</sequence>
<dbReference type="Pfam" id="PF12013">
    <property type="entry name" value="OrsD"/>
    <property type="match status" value="1"/>
</dbReference>
<evidence type="ECO:0000256" key="2">
    <source>
        <dbReference type="ARBA" id="ARBA00023315"/>
    </source>
</evidence>
<accession>A0ABQ9NIU5</accession>
<keyword evidence="1" id="KW-0808">Transferase</keyword>
<dbReference type="PANTHER" id="PTHR31642">
    <property type="entry name" value="TRICHOTHECENE 3-O-ACETYLTRANSFERASE"/>
    <property type="match status" value="1"/>
</dbReference>
<feature type="compositionally biased region" description="Basic and acidic residues" evidence="3">
    <location>
        <begin position="634"/>
        <end position="649"/>
    </location>
</feature>
<dbReference type="InterPro" id="IPR050317">
    <property type="entry name" value="Plant_Fungal_Acyltransferase"/>
</dbReference>
<feature type="region of interest" description="Disordered" evidence="3">
    <location>
        <begin position="838"/>
        <end position="910"/>
    </location>
</feature>
<gene>
    <name evidence="4" type="ORF">H2201_008786</name>
</gene>
<protein>
    <recommendedName>
        <fullName evidence="6">C2H2-type domain-containing protein</fullName>
    </recommendedName>
</protein>
<dbReference type="PANTHER" id="PTHR31642:SF11">
    <property type="entry name" value="SHIKIMATE O-HYDROXYCINNAMOYLTRANSFERASE"/>
    <property type="match status" value="1"/>
</dbReference>
<dbReference type="InterPro" id="IPR022698">
    <property type="entry name" value="OrsD"/>
</dbReference>
<evidence type="ECO:0000313" key="4">
    <source>
        <dbReference type="EMBL" id="KAJ9655510.1"/>
    </source>
</evidence>
<comment type="caution">
    <text evidence="4">The sequence shown here is derived from an EMBL/GenBank/DDBJ whole genome shotgun (WGS) entry which is preliminary data.</text>
</comment>
<dbReference type="SUPFAM" id="SSF52777">
    <property type="entry name" value="CoA-dependent acyltransferases"/>
    <property type="match status" value="1"/>
</dbReference>
<evidence type="ECO:0000313" key="5">
    <source>
        <dbReference type="Proteomes" id="UP001172684"/>
    </source>
</evidence>
<feature type="compositionally biased region" description="Acidic residues" evidence="3">
    <location>
        <begin position="860"/>
        <end position="894"/>
    </location>
</feature>
<name>A0ABQ9NIU5_9PEZI</name>
<evidence type="ECO:0000256" key="3">
    <source>
        <dbReference type="SAM" id="MobiDB-lite"/>
    </source>
</evidence>